<dbReference type="SUPFAM" id="SSF103473">
    <property type="entry name" value="MFS general substrate transporter"/>
    <property type="match status" value="1"/>
</dbReference>
<dbReference type="AlphaFoldDB" id="A0A6A5Y7S8"/>
<evidence type="ECO:0000259" key="6">
    <source>
        <dbReference type="PROSITE" id="PS50850"/>
    </source>
</evidence>
<feature type="transmembrane region" description="Helical" evidence="5">
    <location>
        <begin position="389"/>
        <end position="409"/>
    </location>
</feature>
<feature type="transmembrane region" description="Helical" evidence="5">
    <location>
        <begin position="173"/>
        <end position="193"/>
    </location>
</feature>
<dbReference type="InterPro" id="IPR020846">
    <property type="entry name" value="MFS_dom"/>
</dbReference>
<feature type="transmembrane region" description="Helical" evidence="5">
    <location>
        <begin position="111"/>
        <end position="131"/>
    </location>
</feature>
<dbReference type="Proteomes" id="UP000799778">
    <property type="component" value="Unassembled WGS sequence"/>
</dbReference>
<dbReference type="PROSITE" id="PS00216">
    <property type="entry name" value="SUGAR_TRANSPORT_1"/>
    <property type="match status" value="1"/>
</dbReference>
<feature type="transmembrane region" description="Helical" evidence="5">
    <location>
        <begin position="77"/>
        <end position="99"/>
    </location>
</feature>
<organism evidence="7 8">
    <name type="scientific">Aaosphaeria arxii CBS 175.79</name>
    <dbReference type="NCBI Taxonomy" id="1450172"/>
    <lineage>
        <taxon>Eukaryota</taxon>
        <taxon>Fungi</taxon>
        <taxon>Dikarya</taxon>
        <taxon>Ascomycota</taxon>
        <taxon>Pezizomycotina</taxon>
        <taxon>Dothideomycetes</taxon>
        <taxon>Pleosporomycetidae</taxon>
        <taxon>Pleosporales</taxon>
        <taxon>Pleosporales incertae sedis</taxon>
        <taxon>Aaosphaeria</taxon>
    </lineage>
</organism>
<evidence type="ECO:0000256" key="5">
    <source>
        <dbReference type="SAM" id="Phobius"/>
    </source>
</evidence>
<dbReference type="CDD" id="cd17323">
    <property type="entry name" value="MFS_Tpo1_MDR_like"/>
    <property type="match status" value="1"/>
</dbReference>
<evidence type="ECO:0000256" key="1">
    <source>
        <dbReference type="ARBA" id="ARBA00004141"/>
    </source>
</evidence>
<feature type="transmembrane region" description="Helical" evidence="5">
    <location>
        <begin position="230"/>
        <end position="252"/>
    </location>
</feature>
<name>A0A6A5Y7S8_9PLEO</name>
<dbReference type="GO" id="GO:0005886">
    <property type="term" value="C:plasma membrane"/>
    <property type="evidence" value="ECO:0007669"/>
    <property type="project" value="TreeGrafter"/>
</dbReference>
<dbReference type="GO" id="GO:0140115">
    <property type="term" value="P:export across plasma membrane"/>
    <property type="evidence" value="ECO:0007669"/>
    <property type="project" value="UniProtKB-ARBA"/>
</dbReference>
<dbReference type="InterPro" id="IPR005829">
    <property type="entry name" value="Sugar_transporter_CS"/>
</dbReference>
<keyword evidence="4 5" id="KW-0472">Membrane</keyword>
<feature type="transmembrane region" description="Helical" evidence="5">
    <location>
        <begin position="350"/>
        <end position="368"/>
    </location>
</feature>
<gene>
    <name evidence="7" type="ORF">BU24DRAFT_487734</name>
</gene>
<keyword evidence="3 5" id="KW-1133">Transmembrane helix</keyword>
<evidence type="ECO:0000256" key="2">
    <source>
        <dbReference type="ARBA" id="ARBA00022692"/>
    </source>
</evidence>
<dbReference type="RefSeq" id="XP_033389622.1">
    <property type="nucleotide sequence ID" value="XM_033533484.1"/>
</dbReference>
<sequence length="523" mass="56599">MALTQGPKLSSEATTTGIARQEVLERYEELLIEQKSSPDHVFISGSSFRELDPNLVVLDEKAREHPRDWLVPKKIRATAMVGAYCFLSPFASTIFAPSVHLVMADLNITDSTLGALAVSIFLFGFAIGPLVLAPMSELYGRRLIINCGNLVFVAFSIGAGFVQTPAQLFTSRIFAGLGGSAALSIVGGTVADMWDLKARPKASGLVMLGPVLGPILGPVCGGWMSEAASWRWTLWVPAIASGILSVAGYFFLPETYAPRVLQHKLQKMKTLHPDKQFYTVLDLTQSPSGLRFLFSQFVRPLVYLAVDPALALASIFYAVLFGVVYLVIVTLADVFGHGYGHSVGFVGTDFLSAGVGMIIGTFGTIRVMEMIFKKDTTTGQMKYKPESRLLSCIVGGILSVGGLFMYGFSAMRTHYIVPLIGIAIFACGTMNIMLAIQIYAVDGFKYPASAFAAISVLRCLFAGFFPLFGPKLFVRLGVDWGVGLLAFLVLGLGTPMITLLYIFGPRLRKIGVQHMSRFEGDSG</sequence>
<accession>A0A6A5Y7S8</accession>
<feature type="transmembrane region" description="Helical" evidence="5">
    <location>
        <begin position="415"/>
        <end position="436"/>
    </location>
</feature>
<dbReference type="OrthoDB" id="6770063at2759"/>
<dbReference type="InterPro" id="IPR036259">
    <property type="entry name" value="MFS_trans_sf"/>
</dbReference>
<dbReference type="PANTHER" id="PTHR23502:SF60">
    <property type="entry name" value="MAJOR FACILITATOR SUPERFAMILY (MFS) PROFILE DOMAIN-CONTAINING PROTEIN-RELATED"/>
    <property type="match status" value="1"/>
</dbReference>
<dbReference type="PANTHER" id="PTHR23502">
    <property type="entry name" value="MAJOR FACILITATOR SUPERFAMILY"/>
    <property type="match status" value="1"/>
</dbReference>
<feature type="transmembrane region" description="Helical" evidence="5">
    <location>
        <begin position="143"/>
        <end position="161"/>
    </location>
</feature>
<feature type="transmembrane region" description="Helical" evidence="5">
    <location>
        <begin position="301"/>
        <end position="330"/>
    </location>
</feature>
<protein>
    <submittedName>
        <fullName evidence="7">MFS general substrate transporter</fullName>
    </submittedName>
</protein>
<dbReference type="GO" id="GO:0022857">
    <property type="term" value="F:transmembrane transporter activity"/>
    <property type="evidence" value="ECO:0007669"/>
    <property type="project" value="InterPro"/>
</dbReference>
<dbReference type="Pfam" id="PF07690">
    <property type="entry name" value="MFS_1"/>
    <property type="match status" value="1"/>
</dbReference>
<proteinExistence type="predicted"/>
<keyword evidence="2 5" id="KW-0812">Transmembrane</keyword>
<feature type="domain" description="Major facilitator superfamily (MFS) profile" evidence="6">
    <location>
        <begin position="77"/>
        <end position="509"/>
    </location>
</feature>
<evidence type="ECO:0000313" key="7">
    <source>
        <dbReference type="EMBL" id="KAF2021283.1"/>
    </source>
</evidence>
<dbReference type="GO" id="GO:0042908">
    <property type="term" value="P:xenobiotic transport"/>
    <property type="evidence" value="ECO:0007669"/>
    <property type="project" value="UniProtKB-ARBA"/>
</dbReference>
<evidence type="ECO:0000256" key="3">
    <source>
        <dbReference type="ARBA" id="ARBA00022989"/>
    </source>
</evidence>
<evidence type="ECO:0000313" key="8">
    <source>
        <dbReference type="Proteomes" id="UP000799778"/>
    </source>
</evidence>
<feature type="transmembrane region" description="Helical" evidence="5">
    <location>
        <begin position="448"/>
        <end position="468"/>
    </location>
</feature>
<dbReference type="EMBL" id="ML978066">
    <property type="protein sequence ID" value="KAF2021283.1"/>
    <property type="molecule type" value="Genomic_DNA"/>
</dbReference>
<evidence type="ECO:0000256" key="4">
    <source>
        <dbReference type="ARBA" id="ARBA00023136"/>
    </source>
</evidence>
<dbReference type="Gene3D" id="1.20.1250.20">
    <property type="entry name" value="MFS general substrate transporter like domains"/>
    <property type="match status" value="1"/>
</dbReference>
<keyword evidence="8" id="KW-1185">Reference proteome</keyword>
<comment type="subcellular location">
    <subcellularLocation>
        <location evidence="1">Membrane</location>
        <topology evidence="1">Multi-pass membrane protein</topology>
    </subcellularLocation>
</comment>
<reference evidence="7" key="1">
    <citation type="journal article" date="2020" name="Stud. Mycol.">
        <title>101 Dothideomycetes genomes: a test case for predicting lifestyles and emergence of pathogens.</title>
        <authorList>
            <person name="Haridas S."/>
            <person name="Albert R."/>
            <person name="Binder M."/>
            <person name="Bloem J."/>
            <person name="Labutti K."/>
            <person name="Salamov A."/>
            <person name="Andreopoulos B."/>
            <person name="Baker S."/>
            <person name="Barry K."/>
            <person name="Bills G."/>
            <person name="Bluhm B."/>
            <person name="Cannon C."/>
            <person name="Castanera R."/>
            <person name="Culley D."/>
            <person name="Daum C."/>
            <person name="Ezra D."/>
            <person name="Gonzalez J."/>
            <person name="Henrissat B."/>
            <person name="Kuo A."/>
            <person name="Liang C."/>
            <person name="Lipzen A."/>
            <person name="Lutzoni F."/>
            <person name="Magnuson J."/>
            <person name="Mondo S."/>
            <person name="Nolan M."/>
            <person name="Ohm R."/>
            <person name="Pangilinan J."/>
            <person name="Park H.-J."/>
            <person name="Ramirez L."/>
            <person name="Alfaro M."/>
            <person name="Sun H."/>
            <person name="Tritt A."/>
            <person name="Yoshinaga Y."/>
            <person name="Zwiers L.-H."/>
            <person name="Turgeon B."/>
            <person name="Goodwin S."/>
            <person name="Spatafora J."/>
            <person name="Crous P."/>
            <person name="Grigoriev I."/>
        </authorList>
    </citation>
    <scope>NUCLEOTIDE SEQUENCE</scope>
    <source>
        <strain evidence="7">CBS 175.79</strain>
    </source>
</reference>
<feature type="transmembrane region" description="Helical" evidence="5">
    <location>
        <begin position="205"/>
        <end position="224"/>
    </location>
</feature>
<feature type="transmembrane region" description="Helical" evidence="5">
    <location>
        <begin position="480"/>
        <end position="503"/>
    </location>
</feature>
<dbReference type="InterPro" id="IPR011701">
    <property type="entry name" value="MFS"/>
</dbReference>
<dbReference type="GeneID" id="54290881"/>
<dbReference type="PROSITE" id="PS50850">
    <property type="entry name" value="MFS"/>
    <property type="match status" value="1"/>
</dbReference>